<evidence type="ECO:0000256" key="3">
    <source>
        <dbReference type="ARBA" id="ARBA00022801"/>
    </source>
</evidence>
<dbReference type="Pfam" id="PF20791">
    <property type="entry name" value="Acyl-ACP_TE_C"/>
    <property type="match status" value="1"/>
</dbReference>
<keyword evidence="2" id="KW-0444">Lipid biosynthesis</keyword>
<evidence type="ECO:0000259" key="9">
    <source>
        <dbReference type="Pfam" id="PF20791"/>
    </source>
</evidence>
<dbReference type="InterPro" id="IPR045023">
    <property type="entry name" value="FATA/B"/>
</dbReference>
<evidence type="ECO:0000256" key="7">
    <source>
        <dbReference type="ARBA" id="ARBA00023160"/>
    </source>
</evidence>
<keyword evidence="3" id="KW-0378">Hydrolase</keyword>
<evidence type="ECO:0000259" key="8">
    <source>
        <dbReference type="Pfam" id="PF01643"/>
    </source>
</evidence>
<proteinExistence type="inferred from homology"/>
<dbReference type="InterPro" id="IPR002864">
    <property type="entry name" value="Acyl-ACP_thioesterase_NHD"/>
</dbReference>
<name>A0A1W1UQ25_PEPAS</name>
<dbReference type="AlphaFoldDB" id="A0A1W1UQ25"/>
<dbReference type="Pfam" id="PF01643">
    <property type="entry name" value="Acyl-ACP_TE"/>
    <property type="match status" value="1"/>
</dbReference>
<evidence type="ECO:0000256" key="2">
    <source>
        <dbReference type="ARBA" id="ARBA00022516"/>
    </source>
</evidence>
<dbReference type="PANTHER" id="PTHR31727">
    <property type="entry name" value="OLEOYL-ACYL CARRIER PROTEIN THIOESTERASE 1, CHLOROPLASTIC"/>
    <property type="match status" value="1"/>
</dbReference>
<feature type="domain" description="Acyl-ACP thioesterase-like C-terminal" evidence="9">
    <location>
        <begin position="143"/>
        <end position="200"/>
    </location>
</feature>
<keyword evidence="4" id="KW-0276">Fatty acid metabolism</keyword>
<dbReference type="InterPro" id="IPR029069">
    <property type="entry name" value="HotDog_dom_sf"/>
</dbReference>
<dbReference type="SUPFAM" id="SSF54637">
    <property type="entry name" value="Thioesterase/thiol ester dehydrase-isomerase"/>
    <property type="match status" value="2"/>
</dbReference>
<evidence type="ECO:0000313" key="11">
    <source>
        <dbReference type="Proteomes" id="UP000192368"/>
    </source>
</evidence>
<organism evidence="10 11">
    <name type="scientific">Peptoniphilus asaccharolyticus DSM 20463</name>
    <dbReference type="NCBI Taxonomy" id="573058"/>
    <lineage>
        <taxon>Bacteria</taxon>
        <taxon>Bacillati</taxon>
        <taxon>Bacillota</taxon>
        <taxon>Tissierellia</taxon>
        <taxon>Tissierellales</taxon>
        <taxon>Peptoniphilaceae</taxon>
        <taxon>Peptoniphilus</taxon>
    </lineage>
</organism>
<dbReference type="InterPro" id="IPR049427">
    <property type="entry name" value="Acyl-ACP_TE_C"/>
</dbReference>
<dbReference type="Gene3D" id="3.10.129.10">
    <property type="entry name" value="Hotdog Thioesterase"/>
    <property type="match status" value="1"/>
</dbReference>
<dbReference type="Proteomes" id="UP000192368">
    <property type="component" value="Unassembled WGS sequence"/>
</dbReference>
<accession>A0A1W1UQ25</accession>
<gene>
    <name evidence="10" type="ORF">SAMN00017477_0543</name>
</gene>
<dbReference type="GO" id="GO:0016297">
    <property type="term" value="F:fatty acyl-[ACP] hydrolase activity"/>
    <property type="evidence" value="ECO:0007669"/>
    <property type="project" value="InterPro"/>
</dbReference>
<protein>
    <submittedName>
        <fullName evidence="10">Acyl-ACP thioesterase</fullName>
    </submittedName>
</protein>
<dbReference type="PANTHER" id="PTHR31727:SF6">
    <property type="entry name" value="OLEOYL-ACYL CARRIER PROTEIN THIOESTERASE 1, CHLOROPLASTIC"/>
    <property type="match status" value="1"/>
</dbReference>
<keyword evidence="6" id="KW-0443">Lipid metabolism</keyword>
<dbReference type="GO" id="GO:0000036">
    <property type="term" value="F:acyl carrier activity"/>
    <property type="evidence" value="ECO:0007669"/>
    <property type="project" value="TreeGrafter"/>
</dbReference>
<dbReference type="OrthoDB" id="9801517at2"/>
<evidence type="ECO:0000256" key="5">
    <source>
        <dbReference type="ARBA" id="ARBA00022946"/>
    </source>
</evidence>
<keyword evidence="7" id="KW-0275">Fatty acid biosynthesis</keyword>
<evidence type="ECO:0000256" key="4">
    <source>
        <dbReference type="ARBA" id="ARBA00022832"/>
    </source>
</evidence>
<keyword evidence="11" id="KW-1185">Reference proteome</keyword>
<evidence type="ECO:0000256" key="1">
    <source>
        <dbReference type="ARBA" id="ARBA00006500"/>
    </source>
</evidence>
<sequence length="225" mass="26610">MINLEFIVKEEQTRNGFLSIENLSKMLLKLSSLESDIANDYMQENKLLWMIYSWDFQLNREIKTGEVLEISTWVSEVSKIKLHREFLVKSKDEVVAKCLAEFLIIDANKRKAIRVPKQLMEYFEINNTKLLSVERVEEFEIEDSTSYTVESSYFDENNHVNNSVYIRWIEKFLDESSDKSIKSLKIVYSKEINEQGIINVGFSKNIEYFEIYTKEIKAKGNMFLF</sequence>
<dbReference type="STRING" id="573058.SAMN00017477_0543"/>
<keyword evidence="5" id="KW-0809">Transit peptide</keyword>
<feature type="domain" description="Acyl-ACP thioesterase N-terminal hotdog" evidence="8">
    <location>
        <begin position="11"/>
        <end position="121"/>
    </location>
</feature>
<reference evidence="11" key="1">
    <citation type="submission" date="2017-04" db="EMBL/GenBank/DDBJ databases">
        <authorList>
            <person name="Varghese N."/>
            <person name="Submissions S."/>
        </authorList>
    </citation>
    <scope>NUCLEOTIDE SEQUENCE [LARGE SCALE GENOMIC DNA]</scope>
    <source>
        <strain evidence="11">DSM 20463</strain>
    </source>
</reference>
<dbReference type="EMBL" id="FWWR01000009">
    <property type="protein sequence ID" value="SMB83235.1"/>
    <property type="molecule type" value="Genomic_DNA"/>
</dbReference>
<dbReference type="RefSeq" id="WP_084230211.1">
    <property type="nucleotide sequence ID" value="NZ_FWWR01000009.1"/>
</dbReference>
<evidence type="ECO:0000313" key="10">
    <source>
        <dbReference type="EMBL" id="SMB83235.1"/>
    </source>
</evidence>
<comment type="similarity">
    <text evidence="1">Belongs to the acyl-ACP thioesterase family.</text>
</comment>
<evidence type="ECO:0000256" key="6">
    <source>
        <dbReference type="ARBA" id="ARBA00023098"/>
    </source>
</evidence>